<dbReference type="EMBL" id="CM042064">
    <property type="protein sequence ID" value="KAI3664792.1"/>
    <property type="molecule type" value="Genomic_DNA"/>
</dbReference>
<reference evidence="1 2" key="2">
    <citation type="journal article" date="2022" name="Mol. Ecol. Resour.">
        <title>The genomes of chicory, endive, great burdock and yacon provide insights into Asteraceae paleo-polyploidization history and plant inulin production.</title>
        <authorList>
            <person name="Fan W."/>
            <person name="Wang S."/>
            <person name="Wang H."/>
            <person name="Wang A."/>
            <person name="Jiang F."/>
            <person name="Liu H."/>
            <person name="Zhao H."/>
            <person name="Xu D."/>
            <person name="Zhang Y."/>
        </authorList>
    </citation>
    <scope>NUCLEOTIDE SEQUENCE [LARGE SCALE GENOMIC DNA]</scope>
    <source>
        <strain evidence="2">cv. Niubang</strain>
    </source>
</reference>
<reference evidence="2" key="1">
    <citation type="journal article" date="2022" name="Mol. Ecol. Resour.">
        <title>The genomes of chicory, endive, great burdock and yacon provide insights into Asteraceae palaeo-polyploidization history and plant inulin production.</title>
        <authorList>
            <person name="Fan W."/>
            <person name="Wang S."/>
            <person name="Wang H."/>
            <person name="Wang A."/>
            <person name="Jiang F."/>
            <person name="Liu H."/>
            <person name="Zhao H."/>
            <person name="Xu D."/>
            <person name="Zhang Y."/>
        </authorList>
    </citation>
    <scope>NUCLEOTIDE SEQUENCE [LARGE SCALE GENOMIC DNA]</scope>
    <source>
        <strain evidence="2">cv. Niubang</strain>
    </source>
</reference>
<comment type="caution">
    <text evidence="1">The sequence shown here is derived from an EMBL/GenBank/DDBJ whole genome shotgun (WGS) entry which is preliminary data.</text>
</comment>
<sequence>MWEAVGLDYFFNYERIVEDMEKCERDGILSVTRYKTWKEWALQHCIDKKLCPLEAEFYRWDLEMQERFINEFAKWCEVDPSILGGSFCSIYTVQFYIDQKVMPPDEIYNRWNTKQKVDFSEEYSKWDGWYFDCLGDVLENGHGEGPCKDCS</sequence>
<evidence type="ECO:0000313" key="2">
    <source>
        <dbReference type="Proteomes" id="UP001055879"/>
    </source>
</evidence>
<keyword evidence="2" id="KW-1185">Reference proteome</keyword>
<evidence type="ECO:0000313" key="1">
    <source>
        <dbReference type="EMBL" id="KAI3664792.1"/>
    </source>
</evidence>
<protein>
    <submittedName>
        <fullName evidence="1">Uncharacterized protein</fullName>
    </submittedName>
</protein>
<proteinExistence type="predicted"/>
<gene>
    <name evidence="1" type="ORF">L6452_43400</name>
</gene>
<name>A0ACB8XCB2_ARCLA</name>
<dbReference type="Proteomes" id="UP001055879">
    <property type="component" value="Linkage Group LG18"/>
</dbReference>
<organism evidence="1 2">
    <name type="scientific">Arctium lappa</name>
    <name type="common">Greater burdock</name>
    <name type="synonym">Lappa major</name>
    <dbReference type="NCBI Taxonomy" id="4217"/>
    <lineage>
        <taxon>Eukaryota</taxon>
        <taxon>Viridiplantae</taxon>
        <taxon>Streptophyta</taxon>
        <taxon>Embryophyta</taxon>
        <taxon>Tracheophyta</taxon>
        <taxon>Spermatophyta</taxon>
        <taxon>Magnoliopsida</taxon>
        <taxon>eudicotyledons</taxon>
        <taxon>Gunneridae</taxon>
        <taxon>Pentapetalae</taxon>
        <taxon>asterids</taxon>
        <taxon>campanulids</taxon>
        <taxon>Asterales</taxon>
        <taxon>Asteraceae</taxon>
        <taxon>Carduoideae</taxon>
        <taxon>Cardueae</taxon>
        <taxon>Arctiinae</taxon>
        <taxon>Arctium</taxon>
    </lineage>
</organism>
<accession>A0ACB8XCB2</accession>